<reference evidence="1" key="1">
    <citation type="submission" date="2008-06" db="EMBL/GenBank/DDBJ databases">
        <title>Complete sequence of Chlorobium phaeobacteroides BS1.</title>
        <authorList>
            <consortium name="US DOE Joint Genome Institute"/>
            <person name="Lucas S."/>
            <person name="Copeland A."/>
            <person name="Lapidus A."/>
            <person name="Glavina del Rio T."/>
            <person name="Dalin E."/>
            <person name="Tice H."/>
            <person name="Bruce D."/>
            <person name="Goodwin L."/>
            <person name="Pitluck S."/>
            <person name="Schmutz J."/>
            <person name="Larimer F."/>
            <person name="Land M."/>
            <person name="Hauser L."/>
            <person name="Kyrpides N."/>
            <person name="Ovchinnikova G."/>
            <person name="Li T."/>
            <person name="Liu Z."/>
            <person name="Zhao F."/>
            <person name="Overmann J."/>
            <person name="Bryant D.A."/>
            <person name="Richardson P."/>
        </authorList>
    </citation>
    <scope>NUCLEOTIDE SEQUENCE [LARGE SCALE GENOMIC DNA]</scope>
    <source>
        <strain evidence="1">BS1</strain>
    </source>
</reference>
<name>B3ENN5_CHLPB</name>
<proteinExistence type="predicted"/>
<dbReference type="EMBL" id="CP001101">
    <property type="protein sequence ID" value="ACE05124.1"/>
    <property type="molecule type" value="Genomic_DNA"/>
</dbReference>
<dbReference type="HOGENOM" id="CLU_3023687_0_0_10"/>
<dbReference type="KEGG" id="cpb:Cphamn1_2219"/>
<dbReference type="STRING" id="331678.Cphamn1_2219"/>
<organism evidence="1">
    <name type="scientific">Chlorobium phaeobacteroides (strain BS1)</name>
    <dbReference type="NCBI Taxonomy" id="331678"/>
    <lineage>
        <taxon>Bacteria</taxon>
        <taxon>Pseudomonadati</taxon>
        <taxon>Chlorobiota</taxon>
        <taxon>Chlorobiia</taxon>
        <taxon>Chlorobiales</taxon>
        <taxon>Chlorobiaceae</taxon>
        <taxon>Chlorobium/Pelodictyon group</taxon>
        <taxon>Chlorobium</taxon>
    </lineage>
</organism>
<protein>
    <submittedName>
        <fullName evidence="1">Uncharacterized protein</fullName>
    </submittedName>
</protein>
<gene>
    <name evidence="1" type="ordered locus">Cphamn1_2219</name>
</gene>
<sequence>MLTEIAEKVIDEWKICNNDERKLTLKAVLWKSHSASESGKQTQGILKNMRKHREN</sequence>
<evidence type="ECO:0000313" key="1">
    <source>
        <dbReference type="EMBL" id="ACE05124.1"/>
    </source>
</evidence>
<accession>B3ENN5</accession>
<dbReference type="AlphaFoldDB" id="B3ENN5"/>